<gene>
    <name evidence="1" type="ORF">CINCED_3A016233</name>
</gene>
<protein>
    <submittedName>
        <fullName evidence="1">Uncharacterized protein</fullName>
    </submittedName>
</protein>
<keyword evidence="2" id="KW-1185">Reference proteome</keyword>
<dbReference type="EMBL" id="CABPRJ010000018">
    <property type="protein sequence ID" value="VVC25711.1"/>
    <property type="molecule type" value="Genomic_DNA"/>
</dbReference>
<evidence type="ECO:0000313" key="2">
    <source>
        <dbReference type="Proteomes" id="UP000325440"/>
    </source>
</evidence>
<dbReference type="AlphaFoldDB" id="A0A5E4M8L0"/>
<evidence type="ECO:0000313" key="1">
    <source>
        <dbReference type="EMBL" id="VVC25711.1"/>
    </source>
</evidence>
<organism evidence="1 2">
    <name type="scientific">Cinara cedri</name>
    <dbReference type="NCBI Taxonomy" id="506608"/>
    <lineage>
        <taxon>Eukaryota</taxon>
        <taxon>Metazoa</taxon>
        <taxon>Ecdysozoa</taxon>
        <taxon>Arthropoda</taxon>
        <taxon>Hexapoda</taxon>
        <taxon>Insecta</taxon>
        <taxon>Pterygota</taxon>
        <taxon>Neoptera</taxon>
        <taxon>Paraneoptera</taxon>
        <taxon>Hemiptera</taxon>
        <taxon>Sternorrhyncha</taxon>
        <taxon>Aphidomorpha</taxon>
        <taxon>Aphidoidea</taxon>
        <taxon>Aphididae</taxon>
        <taxon>Lachninae</taxon>
        <taxon>Cinara</taxon>
    </lineage>
</organism>
<dbReference type="Proteomes" id="UP000325440">
    <property type="component" value="Unassembled WGS sequence"/>
</dbReference>
<sequence length="93" mass="10916">MHCSVFTNSVKRVYNSIKDYHQTQKLMGYAEVQLDPLKKNGRQVIRLFFKLSKNVHFGHRNVQVNRDGPTKGQRTDAVDKATIEEREELRRNT</sequence>
<name>A0A5E4M8L0_9HEMI</name>
<reference evidence="1 2" key="1">
    <citation type="submission" date="2019-08" db="EMBL/GenBank/DDBJ databases">
        <authorList>
            <person name="Alioto T."/>
            <person name="Alioto T."/>
            <person name="Gomez Garrido J."/>
        </authorList>
    </citation>
    <scope>NUCLEOTIDE SEQUENCE [LARGE SCALE GENOMIC DNA]</scope>
</reference>
<dbReference type="OrthoDB" id="2123594at2759"/>
<accession>A0A5E4M8L0</accession>
<proteinExistence type="predicted"/>